<evidence type="ECO:0000256" key="1">
    <source>
        <dbReference type="ARBA" id="ARBA00009861"/>
    </source>
</evidence>
<gene>
    <name evidence="4" type="ORF">LTRI10_LOCUS43997</name>
</gene>
<evidence type="ECO:0000256" key="3">
    <source>
        <dbReference type="ARBA" id="ARBA00023315"/>
    </source>
</evidence>
<organism evidence="4 5">
    <name type="scientific">Linum trigynum</name>
    <dbReference type="NCBI Taxonomy" id="586398"/>
    <lineage>
        <taxon>Eukaryota</taxon>
        <taxon>Viridiplantae</taxon>
        <taxon>Streptophyta</taxon>
        <taxon>Embryophyta</taxon>
        <taxon>Tracheophyta</taxon>
        <taxon>Spermatophyta</taxon>
        <taxon>Magnoliopsida</taxon>
        <taxon>eudicotyledons</taxon>
        <taxon>Gunneridae</taxon>
        <taxon>Pentapetalae</taxon>
        <taxon>rosids</taxon>
        <taxon>fabids</taxon>
        <taxon>Malpighiales</taxon>
        <taxon>Linaceae</taxon>
        <taxon>Linum</taxon>
    </lineage>
</organism>
<keyword evidence="2" id="KW-0808">Transferase</keyword>
<dbReference type="Pfam" id="PF02458">
    <property type="entry name" value="Transferase"/>
    <property type="match status" value="1"/>
</dbReference>
<keyword evidence="3" id="KW-0012">Acyltransferase</keyword>
<dbReference type="GO" id="GO:0016747">
    <property type="term" value="F:acyltransferase activity, transferring groups other than amino-acyl groups"/>
    <property type="evidence" value="ECO:0007669"/>
    <property type="project" value="TreeGrafter"/>
</dbReference>
<evidence type="ECO:0000313" key="5">
    <source>
        <dbReference type="Proteomes" id="UP001497516"/>
    </source>
</evidence>
<keyword evidence="5" id="KW-1185">Reference proteome</keyword>
<evidence type="ECO:0008006" key="6">
    <source>
        <dbReference type="Google" id="ProtNLM"/>
    </source>
</evidence>
<comment type="similarity">
    <text evidence="1">Belongs to the plant acyltransferase family.</text>
</comment>
<sequence>MATPTSITINRSTLVKPAKRTWSGRMSLSEWDMIGAITHVPTVYFYKSTSSTSHPNLLDHLKDSLARTLVTFYPLAGRLEPVGGGRFDLDCNGLGVRFIEAEARTTSLDELGGDEDLSSCTDFQPLIPEVDYTRPFGEWPLLLVQVTKFRCGGIGLGFNISHAVVDGLSALHFFNEWARVARGKGIGMVPFLDRKVLRAGQPAVSRHPRFDPAEFQRPPVLLPEAGCSNNKGNKPHYETKVAKLKMTKTKVQMLKDMANETTFDHRPYSTYETLTAHIWRCACKARKLKPEQLTSVGVCVDSRRRMNPPLPNAYFGNAVLDIKAVSRSADLITKPLGYAAGKIRRAVEKADGEFLTSAIDYLKNQPDLTEFQDFHDGEEEDDDEGPFFGMPNLGVISWLRLPLLGLDFGFGKEVYMGSTHEFDGDTMLLQSQDGDGSIVLAICLRVDHMEAFKRCFYDDIIV</sequence>
<reference evidence="4 5" key="1">
    <citation type="submission" date="2024-04" db="EMBL/GenBank/DDBJ databases">
        <authorList>
            <person name="Fracassetti M."/>
        </authorList>
    </citation>
    <scope>NUCLEOTIDE SEQUENCE [LARGE SCALE GENOMIC DNA]</scope>
</reference>
<evidence type="ECO:0000256" key="2">
    <source>
        <dbReference type="ARBA" id="ARBA00022679"/>
    </source>
</evidence>
<dbReference type="Gene3D" id="3.30.559.10">
    <property type="entry name" value="Chloramphenicol acetyltransferase-like domain"/>
    <property type="match status" value="2"/>
</dbReference>
<accession>A0AAV2G0H2</accession>
<proteinExistence type="inferred from homology"/>
<protein>
    <recommendedName>
        <fullName evidence="6">Spermidine hydroxycinnamoyl transferase</fullName>
    </recommendedName>
</protein>
<dbReference type="InterPro" id="IPR050317">
    <property type="entry name" value="Plant_Fungal_Acyltransferase"/>
</dbReference>
<dbReference type="EMBL" id="OZ034820">
    <property type="protein sequence ID" value="CAL1404114.1"/>
    <property type="molecule type" value="Genomic_DNA"/>
</dbReference>
<evidence type="ECO:0000313" key="4">
    <source>
        <dbReference type="EMBL" id="CAL1404114.1"/>
    </source>
</evidence>
<name>A0AAV2G0H2_9ROSI</name>
<dbReference type="PANTHER" id="PTHR31642:SF324">
    <property type="entry name" value="SPERMIDINE HYDROXYCINNAMOYL TRANSFERASE"/>
    <property type="match status" value="1"/>
</dbReference>
<dbReference type="PANTHER" id="PTHR31642">
    <property type="entry name" value="TRICHOTHECENE 3-O-ACETYLTRANSFERASE"/>
    <property type="match status" value="1"/>
</dbReference>
<dbReference type="AlphaFoldDB" id="A0AAV2G0H2"/>
<dbReference type="Proteomes" id="UP001497516">
    <property type="component" value="Chromosome 7"/>
</dbReference>
<dbReference type="FunFam" id="3.30.559.10:FF:000008">
    <property type="entry name" value="Tryptamine hydroxycinnamoyl transferase"/>
    <property type="match status" value="1"/>
</dbReference>
<dbReference type="InterPro" id="IPR023213">
    <property type="entry name" value="CAT-like_dom_sf"/>
</dbReference>